<feature type="compositionally biased region" description="Low complexity" evidence="1">
    <location>
        <begin position="1"/>
        <end position="10"/>
    </location>
</feature>
<keyword evidence="2" id="KW-1185">Reference proteome</keyword>
<proteinExistence type="predicted"/>
<dbReference type="AlphaFoldDB" id="A0A1I8FMQ1"/>
<evidence type="ECO:0000313" key="3">
    <source>
        <dbReference type="WBParaSite" id="maker-unitig_40133-snap-gene-0.2-mRNA-1"/>
    </source>
</evidence>
<reference evidence="3" key="1">
    <citation type="submission" date="2016-11" db="UniProtKB">
        <authorList>
            <consortium name="WormBaseParasite"/>
        </authorList>
    </citation>
    <scope>IDENTIFICATION</scope>
</reference>
<dbReference type="Proteomes" id="UP000095280">
    <property type="component" value="Unplaced"/>
</dbReference>
<sequence length="199" mass="21863">SPNPLLWLNPRRLKSPEKPSKPLIPGTFKNKWNYTGPTRDQLKRSDLRQLSGDAQDAYNRELRAAAACQRDRGNIYGGAGDGTISDVTCGASNQMQMQQAQQQRDQMDRRPELVVERPSRWHMSPADAEPMLSAVWTLADQLAPVPSGRLIGRAARTDRGVCNGGQWYYEATVTIGNTPAGDQPVPARVGWSTSCAVCA</sequence>
<accession>A0A1I8FMQ1</accession>
<name>A0A1I8FMQ1_9PLAT</name>
<protein>
    <submittedName>
        <fullName evidence="3">SH3 domain-containing protein</fullName>
    </submittedName>
</protein>
<evidence type="ECO:0000313" key="2">
    <source>
        <dbReference type="Proteomes" id="UP000095280"/>
    </source>
</evidence>
<dbReference type="WBParaSite" id="maker-unitig_40133-snap-gene-0.2-mRNA-1">
    <property type="protein sequence ID" value="maker-unitig_40133-snap-gene-0.2-mRNA-1"/>
    <property type="gene ID" value="maker-unitig_40133-snap-gene-0.2"/>
</dbReference>
<evidence type="ECO:0000256" key="1">
    <source>
        <dbReference type="SAM" id="MobiDB-lite"/>
    </source>
</evidence>
<feature type="region of interest" description="Disordered" evidence="1">
    <location>
        <begin position="1"/>
        <end position="41"/>
    </location>
</feature>
<organism evidence="2 3">
    <name type="scientific">Macrostomum lignano</name>
    <dbReference type="NCBI Taxonomy" id="282301"/>
    <lineage>
        <taxon>Eukaryota</taxon>
        <taxon>Metazoa</taxon>
        <taxon>Spiralia</taxon>
        <taxon>Lophotrochozoa</taxon>
        <taxon>Platyhelminthes</taxon>
        <taxon>Rhabditophora</taxon>
        <taxon>Macrostomorpha</taxon>
        <taxon>Macrostomida</taxon>
        <taxon>Macrostomidae</taxon>
        <taxon>Macrostomum</taxon>
    </lineage>
</organism>